<dbReference type="GO" id="GO:0005975">
    <property type="term" value="P:carbohydrate metabolic process"/>
    <property type="evidence" value="ECO:0007669"/>
    <property type="project" value="UniProtKB-ARBA"/>
</dbReference>
<organism evidence="3 4">
    <name type="scientific">Microbacterium album</name>
    <dbReference type="NCBI Taxonomy" id="2053191"/>
    <lineage>
        <taxon>Bacteria</taxon>
        <taxon>Bacillati</taxon>
        <taxon>Actinomycetota</taxon>
        <taxon>Actinomycetes</taxon>
        <taxon>Micrococcales</taxon>
        <taxon>Microbacteriaceae</taxon>
        <taxon>Microbacterium</taxon>
    </lineage>
</organism>
<comment type="caution">
    <text evidence="3">The sequence shown here is derived from an EMBL/GenBank/DDBJ whole genome shotgun (WGS) entry which is preliminary data.</text>
</comment>
<dbReference type="Pfam" id="PF18911">
    <property type="entry name" value="PKD_4"/>
    <property type="match status" value="1"/>
</dbReference>
<dbReference type="SUPFAM" id="SSF49299">
    <property type="entry name" value="PKD domain"/>
    <property type="match status" value="1"/>
</dbReference>
<dbReference type="RefSeq" id="WP_188755504.1">
    <property type="nucleotide sequence ID" value="NZ_BMJY01000004.1"/>
</dbReference>
<feature type="compositionally biased region" description="Polar residues" evidence="1">
    <location>
        <begin position="398"/>
        <end position="408"/>
    </location>
</feature>
<reference evidence="3" key="2">
    <citation type="submission" date="2020-09" db="EMBL/GenBank/DDBJ databases">
        <authorList>
            <person name="Sun Q."/>
            <person name="Zhou Y."/>
        </authorList>
    </citation>
    <scope>NUCLEOTIDE SEQUENCE</scope>
    <source>
        <strain evidence="3">CGMCC 1.15794</strain>
    </source>
</reference>
<proteinExistence type="predicted"/>
<feature type="region of interest" description="Disordered" evidence="1">
    <location>
        <begin position="388"/>
        <end position="437"/>
    </location>
</feature>
<feature type="region of interest" description="Disordered" evidence="1">
    <location>
        <begin position="306"/>
        <end position="348"/>
    </location>
</feature>
<dbReference type="AlphaFoldDB" id="A0A917IEA6"/>
<dbReference type="Gene3D" id="2.60.40.10">
    <property type="entry name" value="Immunoglobulins"/>
    <property type="match status" value="1"/>
</dbReference>
<name>A0A917IEA6_9MICO</name>
<protein>
    <recommendedName>
        <fullName evidence="2">PKD domain-containing protein</fullName>
    </recommendedName>
</protein>
<dbReference type="InterPro" id="IPR035986">
    <property type="entry name" value="PKD_dom_sf"/>
</dbReference>
<feature type="domain" description="PKD" evidence="2">
    <location>
        <begin position="267"/>
        <end position="323"/>
    </location>
</feature>
<evidence type="ECO:0000313" key="4">
    <source>
        <dbReference type="Proteomes" id="UP000657592"/>
    </source>
</evidence>
<keyword evidence="4" id="KW-1185">Reference proteome</keyword>
<dbReference type="InterPro" id="IPR013783">
    <property type="entry name" value="Ig-like_fold"/>
</dbReference>
<feature type="compositionally biased region" description="Basic and acidic residues" evidence="1">
    <location>
        <begin position="318"/>
        <end position="328"/>
    </location>
</feature>
<dbReference type="EMBL" id="BMJY01000004">
    <property type="protein sequence ID" value="GGH41084.1"/>
    <property type="molecule type" value="Genomic_DNA"/>
</dbReference>
<dbReference type="Proteomes" id="UP000657592">
    <property type="component" value="Unassembled WGS sequence"/>
</dbReference>
<dbReference type="InterPro" id="IPR000601">
    <property type="entry name" value="PKD_dom"/>
</dbReference>
<sequence>MDFSGTSQGYIAIYNDVEVMKAHVFLYNNPAQGSPGSQVLRYLVIDWVTEQWIKPSTGEVIGTLVAPSSPIVVPAVADVIYTTPAGRRFRLGKPSKQGGGIDIPITEFAASSGTITAAELVILEQTGPVAWERRPLGIDPGVPFGGVGNAPYFAGFALPDPGHTGKKVAFIGRNFVESGERVHVIDKLTLASSWAQPRTTERIAESSRPLVRPMCPVNAGSIDVLWTEVVKYGNGYPDANGDINFFGIMVAHYRPVDEPVPPMVDAPNIPPVASFTATPNALTVTFTNTSTDSDGTFAASAWGFGDGNSSTDTNPVHTYEEPGHGDRQPRRHGSGGSAGPGYRSGERHVRRSVVGSIDLRDYAHLVAHHPQPPTIRYSCSWATTTQAARRRSPHPSHTVGSCSRTSGPSCPVSGRHRGGSDPCGTSLTRLRGPRRSS</sequence>
<accession>A0A917IEA6</accession>
<evidence type="ECO:0000259" key="2">
    <source>
        <dbReference type="PROSITE" id="PS50093"/>
    </source>
</evidence>
<evidence type="ECO:0000313" key="3">
    <source>
        <dbReference type="EMBL" id="GGH41084.1"/>
    </source>
</evidence>
<evidence type="ECO:0000256" key="1">
    <source>
        <dbReference type="SAM" id="MobiDB-lite"/>
    </source>
</evidence>
<dbReference type="CDD" id="cd00146">
    <property type="entry name" value="PKD"/>
    <property type="match status" value="1"/>
</dbReference>
<feature type="compositionally biased region" description="Polar residues" evidence="1">
    <location>
        <begin position="307"/>
        <end position="316"/>
    </location>
</feature>
<dbReference type="PROSITE" id="PS50093">
    <property type="entry name" value="PKD"/>
    <property type="match status" value="1"/>
</dbReference>
<reference evidence="3" key="1">
    <citation type="journal article" date="2014" name="Int. J. Syst. Evol. Microbiol.">
        <title>Complete genome sequence of Corynebacterium casei LMG S-19264T (=DSM 44701T), isolated from a smear-ripened cheese.</title>
        <authorList>
            <consortium name="US DOE Joint Genome Institute (JGI-PGF)"/>
            <person name="Walter F."/>
            <person name="Albersmeier A."/>
            <person name="Kalinowski J."/>
            <person name="Ruckert C."/>
        </authorList>
    </citation>
    <scope>NUCLEOTIDE SEQUENCE</scope>
    <source>
        <strain evidence="3">CGMCC 1.15794</strain>
    </source>
</reference>
<gene>
    <name evidence="3" type="ORF">GCM10010921_13420</name>
</gene>